<dbReference type="CDD" id="cd04301">
    <property type="entry name" value="NAT_SF"/>
    <property type="match status" value="1"/>
</dbReference>
<dbReference type="PROSITE" id="PS51186">
    <property type="entry name" value="GNAT"/>
    <property type="match status" value="1"/>
</dbReference>
<proteinExistence type="predicted"/>
<keyword evidence="3" id="KW-1185">Reference proteome</keyword>
<dbReference type="OrthoDB" id="9975416at2759"/>
<name>A0A0C9YZ27_9AGAM</name>
<dbReference type="InterPro" id="IPR016181">
    <property type="entry name" value="Acyl_CoA_acyltransferase"/>
</dbReference>
<dbReference type="STRING" id="765257.A0A0C9YZ27"/>
<gene>
    <name evidence="2" type="ORF">PISMIDRAFT_87070</name>
</gene>
<dbReference type="Pfam" id="PF00583">
    <property type="entry name" value="Acetyltransf_1"/>
    <property type="match status" value="1"/>
</dbReference>
<dbReference type="PANTHER" id="PTHR13170">
    <property type="entry name" value="O-GLCNACASE"/>
    <property type="match status" value="1"/>
</dbReference>
<organism evidence="2 3">
    <name type="scientific">Pisolithus microcarpus 441</name>
    <dbReference type="NCBI Taxonomy" id="765257"/>
    <lineage>
        <taxon>Eukaryota</taxon>
        <taxon>Fungi</taxon>
        <taxon>Dikarya</taxon>
        <taxon>Basidiomycota</taxon>
        <taxon>Agaricomycotina</taxon>
        <taxon>Agaricomycetes</taxon>
        <taxon>Agaricomycetidae</taxon>
        <taxon>Boletales</taxon>
        <taxon>Sclerodermatineae</taxon>
        <taxon>Pisolithaceae</taxon>
        <taxon>Pisolithus</taxon>
    </lineage>
</organism>
<accession>A0A0C9YZ27</accession>
<dbReference type="Gene3D" id="3.40.630.30">
    <property type="match status" value="1"/>
</dbReference>
<dbReference type="InterPro" id="IPR000182">
    <property type="entry name" value="GNAT_dom"/>
</dbReference>
<dbReference type="EMBL" id="KN833686">
    <property type="protein sequence ID" value="KIK30415.1"/>
    <property type="molecule type" value="Genomic_DNA"/>
</dbReference>
<evidence type="ECO:0000313" key="2">
    <source>
        <dbReference type="EMBL" id="KIK30415.1"/>
    </source>
</evidence>
<dbReference type="GO" id="GO:0009100">
    <property type="term" value="P:glycoprotein metabolic process"/>
    <property type="evidence" value="ECO:0007669"/>
    <property type="project" value="TreeGrafter"/>
</dbReference>
<evidence type="ECO:0000259" key="1">
    <source>
        <dbReference type="PROSITE" id="PS51186"/>
    </source>
</evidence>
<dbReference type="HOGENOM" id="CLU_086044_1_0_1"/>
<protein>
    <recommendedName>
        <fullName evidence="1">N-acetyltransferase domain-containing protein</fullName>
    </recommendedName>
</protein>
<sequence>MPIFIRPATKADEPALSRICLLTADAGVSAEGIHAYPELPGLMYALPYVNLPSTWAFVLVDKPPGDDEHEDVVGYCVGSLDTRVFEAVASESWWPPLQVQYGPLLEPDGLAEPPLRQADIKYINTILNFTPASDAQIGFSPAHLHINVLPSHQSKGYGRQLIGRVMRYLKEQGTAGVWLQMDPRNEKAAGFYSRLGFHPVEGTPSSVVGITVEQWEMTWGKLGAEPSH</sequence>
<dbReference type="Proteomes" id="UP000054018">
    <property type="component" value="Unassembled WGS sequence"/>
</dbReference>
<reference evidence="2 3" key="1">
    <citation type="submission" date="2014-04" db="EMBL/GenBank/DDBJ databases">
        <authorList>
            <consortium name="DOE Joint Genome Institute"/>
            <person name="Kuo A."/>
            <person name="Kohler A."/>
            <person name="Costa M.D."/>
            <person name="Nagy L.G."/>
            <person name="Floudas D."/>
            <person name="Copeland A."/>
            <person name="Barry K.W."/>
            <person name="Cichocki N."/>
            <person name="Veneault-Fourrey C."/>
            <person name="LaButti K."/>
            <person name="Lindquist E.A."/>
            <person name="Lipzen A."/>
            <person name="Lundell T."/>
            <person name="Morin E."/>
            <person name="Murat C."/>
            <person name="Sun H."/>
            <person name="Tunlid A."/>
            <person name="Henrissat B."/>
            <person name="Grigoriev I.V."/>
            <person name="Hibbett D.S."/>
            <person name="Martin F."/>
            <person name="Nordberg H.P."/>
            <person name="Cantor M.N."/>
            <person name="Hua S.X."/>
        </authorList>
    </citation>
    <scope>NUCLEOTIDE SEQUENCE [LARGE SCALE GENOMIC DNA]</scope>
    <source>
        <strain evidence="2 3">441</strain>
    </source>
</reference>
<dbReference type="AlphaFoldDB" id="A0A0C9YZ27"/>
<dbReference type="InterPro" id="IPR051822">
    <property type="entry name" value="Glycosyl_Hydrolase_84"/>
</dbReference>
<dbReference type="GO" id="GO:0016747">
    <property type="term" value="F:acyltransferase activity, transferring groups other than amino-acyl groups"/>
    <property type="evidence" value="ECO:0007669"/>
    <property type="project" value="InterPro"/>
</dbReference>
<reference evidence="3" key="2">
    <citation type="submission" date="2015-01" db="EMBL/GenBank/DDBJ databases">
        <title>Evolutionary Origins and Diversification of the Mycorrhizal Mutualists.</title>
        <authorList>
            <consortium name="DOE Joint Genome Institute"/>
            <consortium name="Mycorrhizal Genomics Consortium"/>
            <person name="Kohler A."/>
            <person name="Kuo A."/>
            <person name="Nagy L.G."/>
            <person name="Floudas D."/>
            <person name="Copeland A."/>
            <person name="Barry K.W."/>
            <person name="Cichocki N."/>
            <person name="Veneault-Fourrey C."/>
            <person name="LaButti K."/>
            <person name="Lindquist E.A."/>
            <person name="Lipzen A."/>
            <person name="Lundell T."/>
            <person name="Morin E."/>
            <person name="Murat C."/>
            <person name="Riley R."/>
            <person name="Ohm R."/>
            <person name="Sun H."/>
            <person name="Tunlid A."/>
            <person name="Henrissat B."/>
            <person name="Grigoriev I.V."/>
            <person name="Hibbett D.S."/>
            <person name="Martin F."/>
        </authorList>
    </citation>
    <scope>NUCLEOTIDE SEQUENCE [LARGE SCALE GENOMIC DNA]</scope>
    <source>
        <strain evidence="3">441</strain>
    </source>
</reference>
<dbReference type="PANTHER" id="PTHR13170:SF16">
    <property type="entry name" value="PROTEIN O-GLCNACASE"/>
    <property type="match status" value="1"/>
</dbReference>
<feature type="domain" description="N-acetyltransferase" evidence="1">
    <location>
        <begin position="80"/>
        <end position="225"/>
    </location>
</feature>
<evidence type="ECO:0000313" key="3">
    <source>
        <dbReference type="Proteomes" id="UP000054018"/>
    </source>
</evidence>
<dbReference type="GO" id="GO:0016231">
    <property type="term" value="F:beta-N-acetylglucosaminidase activity"/>
    <property type="evidence" value="ECO:0007669"/>
    <property type="project" value="TreeGrafter"/>
</dbReference>
<dbReference type="SUPFAM" id="SSF55729">
    <property type="entry name" value="Acyl-CoA N-acyltransferases (Nat)"/>
    <property type="match status" value="1"/>
</dbReference>